<dbReference type="Proteomes" id="UP001465668">
    <property type="component" value="Unassembled WGS sequence"/>
</dbReference>
<name>A0ABR2XAQ8_9PEZI</name>
<keyword evidence="2" id="KW-1185">Reference proteome</keyword>
<dbReference type="EMBL" id="JARVKM010000084">
    <property type="protein sequence ID" value="KAK9770883.1"/>
    <property type="molecule type" value="Genomic_DNA"/>
</dbReference>
<protein>
    <submittedName>
        <fullName evidence="1">Uncharacterized protein</fullName>
    </submittedName>
</protein>
<proteinExistence type="predicted"/>
<evidence type="ECO:0000313" key="2">
    <source>
        <dbReference type="Proteomes" id="UP001465668"/>
    </source>
</evidence>
<accession>A0ABR2XAQ8</accession>
<gene>
    <name evidence="1" type="ORF">SCAR479_12443</name>
</gene>
<sequence length="178" mass="20819">MATPSTYTRNQAIQRSFDLLCEYLNFGDDFATGAAGLVRHVLCSPFVRPFFDEYTRDCLMPVEEIEDIDFHALLSLCQKKNVFRSKVYSTRGAVNKSSWTALDHAARFVVQMLQYSWRHDGPWDHGRFSTEDDESDIEFWQAWIILRHLQAEWEAENVEDWTDDSLAEVFGQQLRLKL</sequence>
<reference evidence="1 2" key="1">
    <citation type="submission" date="2024-02" db="EMBL/GenBank/DDBJ databases">
        <title>First draft genome assembly of two strains of Seiridium cardinale.</title>
        <authorList>
            <person name="Emiliani G."/>
            <person name="Scali E."/>
        </authorList>
    </citation>
    <scope>NUCLEOTIDE SEQUENCE [LARGE SCALE GENOMIC DNA]</scope>
    <source>
        <strain evidence="1 2">BM-138-000479</strain>
    </source>
</reference>
<evidence type="ECO:0000313" key="1">
    <source>
        <dbReference type="EMBL" id="KAK9770883.1"/>
    </source>
</evidence>
<organism evidence="1 2">
    <name type="scientific">Seiridium cardinale</name>
    <dbReference type="NCBI Taxonomy" id="138064"/>
    <lineage>
        <taxon>Eukaryota</taxon>
        <taxon>Fungi</taxon>
        <taxon>Dikarya</taxon>
        <taxon>Ascomycota</taxon>
        <taxon>Pezizomycotina</taxon>
        <taxon>Sordariomycetes</taxon>
        <taxon>Xylariomycetidae</taxon>
        <taxon>Amphisphaeriales</taxon>
        <taxon>Sporocadaceae</taxon>
        <taxon>Seiridium</taxon>
    </lineage>
</organism>
<comment type="caution">
    <text evidence="1">The sequence shown here is derived from an EMBL/GenBank/DDBJ whole genome shotgun (WGS) entry which is preliminary data.</text>
</comment>